<dbReference type="InterPro" id="IPR036388">
    <property type="entry name" value="WH-like_DNA-bd_sf"/>
</dbReference>
<evidence type="ECO:0000256" key="1">
    <source>
        <dbReference type="ARBA" id="ARBA00009674"/>
    </source>
</evidence>
<evidence type="ECO:0000256" key="4">
    <source>
        <dbReference type="ARBA" id="ARBA00022927"/>
    </source>
</evidence>
<proteinExistence type="inferred from homology"/>
<evidence type="ECO:0000256" key="3">
    <source>
        <dbReference type="ARBA" id="ARBA00022448"/>
    </source>
</evidence>
<dbReference type="GeneID" id="108560989"/>
<keyword evidence="3" id="KW-0813">Transport</keyword>
<reference evidence="7" key="1">
    <citation type="submission" date="2025-08" db="UniProtKB">
        <authorList>
            <consortium name="RefSeq"/>
        </authorList>
    </citation>
    <scope>IDENTIFICATION</scope>
    <source>
        <tissue evidence="7">Whole Larva</tissue>
    </source>
</reference>
<keyword evidence="6" id="KW-1185">Reference proteome</keyword>
<organism evidence="6 7">
    <name type="scientific">Nicrophorus vespilloides</name>
    <name type="common">Boreal carrion beetle</name>
    <dbReference type="NCBI Taxonomy" id="110193"/>
    <lineage>
        <taxon>Eukaryota</taxon>
        <taxon>Metazoa</taxon>
        <taxon>Ecdysozoa</taxon>
        <taxon>Arthropoda</taxon>
        <taxon>Hexapoda</taxon>
        <taxon>Insecta</taxon>
        <taxon>Pterygota</taxon>
        <taxon>Neoptera</taxon>
        <taxon>Endopterygota</taxon>
        <taxon>Coleoptera</taxon>
        <taxon>Polyphaga</taxon>
        <taxon>Staphyliniformia</taxon>
        <taxon>Silphidae</taxon>
        <taxon>Nicrophorinae</taxon>
        <taxon>Nicrophorus</taxon>
    </lineage>
</organism>
<dbReference type="InterPro" id="IPR014041">
    <property type="entry name" value="ESCRT-II_cplx_Vps25-sub_N"/>
</dbReference>
<dbReference type="InterPro" id="IPR036390">
    <property type="entry name" value="WH_DNA-bd_sf"/>
</dbReference>
<sequence length="176" mass="20748">MSSEVEWPWQYNFPPFFTLQPHKETRVKQITAWKALILDYCGVNKICSIDLRETNEMSLFTNAAINRTLESSALLVILEELQNSGNAIPMDKQRQRWEIYWHTLEEFSQIIYNYVMNSNSLDMVLTIFELTESDDVANEEFYKLNSDVFIKVLRVLEKDNKCELILLEDSQGVKFF</sequence>
<keyword evidence="4" id="KW-0653">Protein transport</keyword>
<name>A0ABM1MI18_NICVS</name>
<evidence type="ECO:0000313" key="7">
    <source>
        <dbReference type="RefSeq" id="XP_017774218.1"/>
    </source>
</evidence>
<dbReference type="Pfam" id="PF05871">
    <property type="entry name" value="ESCRT-II"/>
    <property type="match status" value="1"/>
</dbReference>
<dbReference type="Proteomes" id="UP000695000">
    <property type="component" value="Unplaced"/>
</dbReference>
<evidence type="ECO:0000313" key="6">
    <source>
        <dbReference type="Proteomes" id="UP000695000"/>
    </source>
</evidence>
<evidence type="ECO:0000256" key="5">
    <source>
        <dbReference type="ARBA" id="ARBA00030094"/>
    </source>
</evidence>
<dbReference type="Gene3D" id="1.10.10.570">
    <property type="entry name" value="Winged helix' DNA-binding domain. Chain C. Domain 1"/>
    <property type="match status" value="1"/>
</dbReference>
<accession>A0ABM1MI18</accession>
<dbReference type="SUPFAM" id="SSF46785">
    <property type="entry name" value="Winged helix' DNA-binding domain"/>
    <property type="match status" value="2"/>
</dbReference>
<dbReference type="Gene3D" id="1.10.10.10">
    <property type="entry name" value="Winged helix-like DNA-binding domain superfamily/Winged helix DNA-binding domain"/>
    <property type="match status" value="1"/>
</dbReference>
<gene>
    <name evidence="7" type="primary">LOC108560989</name>
</gene>
<protein>
    <recommendedName>
        <fullName evidence="2">Vacuolar protein-sorting-associated protein 25</fullName>
    </recommendedName>
    <alternativeName>
        <fullName evidence="5">ESCRT-II complex subunit VPS25</fullName>
    </alternativeName>
</protein>
<evidence type="ECO:0000256" key="2">
    <source>
        <dbReference type="ARBA" id="ARBA00017934"/>
    </source>
</evidence>
<dbReference type="PANTHER" id="PTHR13149:SF0">
    <property type="entry name" value="VACUOLAR PROTEIN-SORTING-ASSOCIATED PROTEIN 25"/>
    <property type="match status" value="1"/>
</dbReference>
<dbReference type="InterPro" id="IPR008570">
    <property type="entry name" value="ESCRT-II_cplx_Vps25-sub"/>
</dbReference>
<dbReference type="RefSeq" id="XP_017774218.1">
    <property type="nucleotide sequence ID" value="XM_017918729.1"/>
</dbReference>
<comment type="similarity">
    <text evidence="1">Belongs to the VPS25 family.</text>
</comment>
<dbReference type="PANTHER" id="PTHR13149">
    <property type="entry name" value="VACUOLAR PROTEIN SORTING-ASSOCIATED PROTEIN VPS25"/>
    <property type="match status" value="1"/>
</dbReference>